<dbReference type="GO" id="GO:0004751">
    <property type="term" value="F:ribose-5-phosphate isomerase activity"/>
    <property type="evidence" value="ECO:0007669"/>
    <property type="project" value="UniProtKB-UniRule"/>
</dbReference>
<dbReference type="CDD" id="cd01398">
    <property type="entry name" value="RPI_A"/>
    <property type="match status" value="1"/>
</dbReference>
<dbReference type="InterPro" id="IPR004788">
    <property type="entry name" value="Ribose5P_isomerase_type_A"/>
</dbReference>
<dbReference type="AlphaFoldDB" id="A0A1T4LWS2"/>
<sequence>METIDYKLEAARKALTYVREGHTVGLGAGSTIAHLVRELAAAPGLRESISVVTASFNTRLLLQEHGFMIRETATVAQLDLHFDGCDQFDRSLTALKSGGGVHTLEKLLAAMAQRFILAGDGPKYVEKLLPTVPVVIELIPDALSFVQQALRRLYPDARPQLRLSNKKDGAVITERGNLLMDIFFTAFPPVAEINPQLKAIPGVLETSLFYRMAHEAIIAGKNGVTVVFPER</sequence>
<dbReference type="SUPFAM" id="SSF100950">
    <property type="entry name" value="NagB/RpiA/CoA transferase-like"/>
    <property type="match status" value="1"/>
</dbReference>
<dbReference type="SMART" id="SM01134">
    <property type="entry name" value="DeoRC"/>
    <property type="match status" value="1"/>
</dbReference>
<reference evidence="4" key="1">
    <citation type="submission" date="2017-02" db="EMBL/GenBank/DDBJ databases">
        <authorList>
            <person name="Varghese N."/>
            <person name="Submissions S."/>
        </authorList>
    </citation>
    <scope>NUCLEOTIDE SEQUENCE [LARGE SCALE GENOMIC DNA]</scope>
    <source>
        <strain evidence="4">DSM 22224</strain>
    </source>
</reference>
<dbReference type="OrthoDB" id="5870696at2"/>
<dbReference type="Gene3D" id="3.30.70.260">
    <property type="match status" value="1"/>
</dbReference>
<proteinExistence type="predicted"/>
<dbReference type="GO" id="GO:0009052">
    <property type="term" value="P:pentose-phosphate shunt, non-oxidative branch"/>
    <property type="evidence" value="ECO:0007669"/>
    <property type="project" value="InterPro"/>
</dbReference>
<dbReference type="GO" id="GO:0006014">
    <property type="term" value="P:D-ribose metabolic process"/>
    <property type="evidence" value="ECO:0007669"/>
    <property type="project" value="TreeGrafter"/>
</dbReference>
<evidence type="ECO:0000313" key="3">
    <source>
        <dbReference type="EMBL" id="SJZ59193.1"/>
    </source>
</evidence>
<gene>
    <name evidence="3" type="ORF">SAMN04488128_101845</name>
</gene>
<keyword evidence="4" id="KW-1185">Reference proteome</keyword>
<dbReference type="STRING" id="634771.SAMN04488128_101845"/>
<dbReference type="EMBL" id="FUWZ01000001">
    <property type="protein sequence ID" value="SJZ59193.1"/>
    <property type="molecule type" value="Genomic_DNA"/>
</dbReference>
<dbReference type="Pfam" id="PF06026">
    <property type="entry name" value="Rib_5-P_isom_A"/>
    <property type="match status" value="1"/>
</dbReference>
<evidence type="ECO:0000256" key="2">
    <source>
        <dbReference type="NCBIfam" id="TIGR00021"/>
    </source>
</evidence>
<accession>A0A1T4LWS2</accession>
<protein>
    <recommendedName>
        <fullName evidence="2">Ribose 5-phosphate isomerase A</fullName>
        <ecNumber evidence="2">5.3.1.6</ecNumber>
    </recommendedName>
</protein>
<organism evidence="3 4">
    <name type="scientific">Chitinophaga eiseniae</name>
    <dbReference type="NCBI Taxonomy" id="634771"/>
    <lineage>
        <taxon>Bacteria</taxon>
        <taxon>Pseudomonadati</taxon>
        <taxon>Bacteroidota</taxon>
        <taxon>Chitinophagia</taxon>
        <taxon>Chitinophagales</taxon>
        <taxon>Chitinophagaceae</taxon>
        <taxon>Chitinophaga</taxon>
    </lineage>
</organism>
<keyword evidence="1 3" id="KW-0413">Isomerase</keyword>
<dbReference type="PANTHER" id="PTHR11934:SF0">
    <property type="entry name" value="RIBOSE-5-PHOSPHATE ISOMERASE"/>
    <property type="match status" value="1"/>
</dbReference>
<evidence type="ECO:0000256" key="1">
    <source>
        <dbReference type="ARBA" id="ARBA00023235"/>
    </source>
</evidence>
<dbReference type="RefSeq" id="WP_078667491.1">
    <property type="nucleotide sequence ID" value="NZ_FUWZ01000001.1"/>
</dbReference>
<dbReference type="InterPro" id="IPR037171">
    <property type="entry name" value="NagB/RpiA_transferase-like"/>
</dbReference>
<dbReference type="NCBIfam" id="TIGR00021">
    <property type="entry name" value="rpiA"/>
    <property type="match status" value="1"/>
</dbReference>
<name>A0A1T4LWS2_9BACT</name>
<dbReference type="SUPFAM" id="SSF75445">
    <property type="entry name" value="D-ribose-5-phosphate isomerase (RpiA), lid domain"/>
    <property type="match status" value="1"/>
</dbReference>
<dbReference type="GO" id="GO:0005829">
    <property type="term" value="C:cytosol"/>
    <property type="evidence" value="ECO:0007669"/>
    <property type="project" value="TreeGrafter"/>
</dbReference>
<dbReference type="PANTHER" id="PTHR11934">
    <property type="entry name" value="RIBOSE-5-PHOSPHATE ISOMERASE"/>
    <property type="match status" value="1"/>
</dbReference>
<dbReference type="Proteomes" id="UP000190367">
    <property type="component" value="Unassembled WGS sequence"/>
</dbReference>
<dbReference type="Gene3D" id="3.40.50.1360">
    <property type="match status" value="1"/>
</dbReference>
<dbReference type="EC" id="5.3.1.6" evidence="2"/>
<evidence type="ECO:0000313" key="4">
    <source>
        <dbReference type="Proteomes" id="UP000190367"/>
    </source>
</evidence>